<dbReference type="SUPFAM" id="SSF50022">
    <property type="entry name" value="ISP domain"/>
    <property type="match status" value="1"/>
</dbReference>
<gene>
    <name evidence="8" type="ORF">NM961_10165</name>
</gene>
<evidence type="ECO:0000313" key="9">
    <source>
        <dbReference type="Proteomes" id="UP001165498"/>
    </source>
</evidence>
<dbReference type="Gene3D" id="3.50.50.60">
    <property type="entry name" value="FAD/NAD(P)-binding domain"/>
    <property type="match status" value="1"/>
</dbReference>
<dbReference type="Pfam" id="PF01266">
    <property type="entry name" value="DAO"/>
    <property type="match status" value="1"/>
</dbReference>
<dbReference type="InterPro" id="IPR006076">
    <property type="entry name" value="FAD-dep_OxRdtase"/>
</dbReference>
<keyword evidence="6" id="KW-1015">Disulfide bond</keyword>
<evidence type="ECO:0000256" key="6">
    <source>
        <dbReference type="ARBA" id="ARBA00023157"/>
    </source>
</evidence>
<dbReference type="InterPro" id="IPR036922">
    <property type="entry name" value="Rieske_2Fe-2S_sf"/>
</dbReference>
<name>A0ABT1QS20_9GAMM</name>
<sequence length="510" mass="54865">MNAESQSLWMEQPLPPLATTGGRPDAAQVCVIGAGIAGVSIALRLAEAGRQVLLIDRDGLGAGETARTSAHLASALDDRYYRLEHWHGKDGAALAAQSHAAAVDLIEEWSRRYAIDCDFERIPGYLLPAPGADVQELEREYEAALRAGLDVTRLEAGLAALPAWGPVLRFAGQARFHPLKYLLGLYTAALAAGVRFMRAEAGDVEDGEQPRVLLADGGLIQAESVVVASNVPFHRRVALHTKQAAYRSYMLAGLIPAGRMPDALIWDTADPYRYLRLQPAGDGKDWLLIGGCDHKTGQAPARDPLEELREWAGEYCKELENIQYAWSGQIIEPVDGLAFIGRDPGARNVYVVSGDSGNGLTHATLAAPLITALIVDGEHPWAALYDPARKRLTGDWLEENANVALQYRDWLAAGDSNDVAALPPGQGAVIRHGLHRFALYRNEDGSLSALSARCPHLGCAVRWNALERSWDCPCHGSRFAAADGHVLNGPARSGLEPLAGERIDGVSSAA</sequence>
<dbReference type="Gene3D" id="3.30.9.10">
    <property type="entry name" value="D-Amino Acid Oxidase, subunit A, domain 2"/>
    <property type="match status" value="1"/>
</dbReference>
<feature type="domain" description="Rieske" evidence="7">
    <location>
        <begin position="414"/>
        <end position="509"/>
    </location>
</feature>
<dbReference type="InterPro" id="IPR017941">
    <property type="entry name" value="Rieske_2Fe-2S"/>
</dbReference>
<dbReference type="PANTHER" id="PTHR13847">
    <property type="entry name" value="SARCOSINE DEHYDROGENASE-RELATED"/>
    <property type="match status" value="1"/>
</dbReference>
<dbReference type="InterPro" id="IPR036188">
    <property type="entry name" value="FAD/NAD-bd_sf"/>
</dbReference>
<evidence type="ECO:0000313" key="8">
    <source>
        <dbReference type="EMBL" id="MCQ4165074.1"/>
    </source>
</evidence>
<keyword evidence="9" id="KW-1185">Reference proteome</keyword>
<keyword evidence="4" id="KW-0408">Iron</keyword>
<dbReference type="PRINTS" id="PR00162">
    <property type="entry name" value="RIESKE"/>
</dbReference>
<dbReference type="InterPro" id="IPR038010">
    <property type="entry name" value="YhfW_C"/>
</dbReference>
<keyword evidence="2" id="KW-0479">Metal-binding</keyword>
<comment type="caution">
    <text evidence="8">The sequence shown here is derived from an EMBL/GenBank/DDBJ whole genome shotgun (WGS) entry which is preliminary data.</text>
</comment>
<dbReference type="Gene3D" id="2.102.10.10">
    <property type="entry name" value="Rieske [2Fe-2S] iron-sulphur domain"/>
    <property type="match status" value="1"/>
</dbReference>
<evidence type="ECO:0000256" key="1">
    <source>
        <dbReference type="ARBA" id="ARBA00022714"/>
    </source>
</evidence>
<protein>
    <submittedName>
        <fullName evidence="8">FAD-dependent oxidoreductase</fullName>
    </submittedName>
</protein>
<dbReference type="PROSITE" id="PS51296">
    <property type="entry name" value="RIESKE"/>
    <property type="match status" value="1"/>
</dbReference>
<evidence type="ECO:0000259" key="7">
    <source>
        <dbReference type="PROSITE" id="PS51296"/>
    </source>
</evidence>
<keyword evidence="3" id="KW-0560">Oxidoreductase</keyword>
<dbReference type="CDD" id="cd03477">
    <property type="entry name" value="Rieske_YhfW_C"/>
    <property type="match status" value="1"/>
</dbReference>
<dbReference type="RefSeq" id="WP_255914134.1">
    <property type="nucleotide sequence ID" value="NZ_JANFQO010000008.1"/>
</dbReference>
<keyword evidence="1" id="KW-0001">2Fe-2S</keyword>
<dbReference type="InterPro" id="IPR005805">
    <property type="entry name" value="Rieske_Fe-S_prot_C"/>
</dbReference>
<accession>A0ABT1QS20</accession>
<evidence type="ECO:0000256" key="3">
    <source>
        <dbReference type="ARBA" id="ARBA00023002"/>
    </source>
</evidence>
<dbReference type="SUPFAM" id="SSF51905">
    <property type="entry name" value="FAD/NAD(P)-binding domain"/>
    <property type="match status" value="1"/>
</dbReference>
<proteinExistence type="predicted"/>
<evidence type="ECO:0000256" key="5">
    <source>
        <dbReference type="ARBA" id="ARBA00023014"/>
    </source>
</evidence>
<dbReference type="EMBL" id="JANFQO010000008">
    <property type="protein sequence ID" value="MCQ4165074.1"/>
    <property type="molecule type" value="Genomic_DNA"/>
</dbReference>
<keyword evidence="5" id="KW-0411">Iron-sulfur</keyword>
<reference evidence="8" key="1">
    <citation type="submission" date="2022-07" db="EMBL/GenBank/DDBJ databases">
        <title>Tahibacter sp., a new gammaproteobacterium isolated from the silt sample collected at pig farm.</title>
        <authorList>
            <person name="Chen H."/>
        </authorList>
    </citation>
    <scope>NUCLEOTIDE SEQUENCE</scope>
    <source>
        <strain evidence="8">P2K</strain>
    </source>
</reference>
<organism evidence="8 9">
    <name type="scientific">Tahibacter harae</name>
    <dbReference type="NCBI Taxonomy" id="2963937"/>
    <lineage>
        <taxon>Bacteria</taxon>
        <taxon>Pseudomonadati</taxon>
        <taxon>Pseudomonadota</taxon>
        <taxon>Gammaproteobacteria</taxon>
        <taxon>Lysobacterales</taxon>
        <taxon>Rhodanobacteraceae</taxon>
        <taxon>Tahibacter</taxon>
    </lineage>
</organism>
<evidence type="ECO:0000256" key="2">
    <source>
        <dbReference type="ARBA" id="ARBA00022723"/>
    </source>
</evidence>
<dbReference type="Pfam" id="PF00355">
    <property type="entry name" value="Rieske"/>
    <property type="match status" value="1"/>
</dbReference>
<dbReference type="Proteomes" id="UP001165498">
    <property type="component" value="Unassembled WGS sequence"/>
</dbReference>
<evidence type="ECO:0000256" key="4">
    <source>
        <dbReference type="ARBA" id="ARBA00023004"/>
    </source>
</evidence>
<dbReference type="PANTHER" id="PTHR13847:SF281">
    <property type="entry name" value="FAD DEPENDENT OXIDOREDUCTASE DOMAIN-CONTAINING PROTEIN"/>
    <property type="match status" value="1"/>
</dbReference>